<dbReference type="EMBL" id="JBBNAF010000006">
    <property type="protein sequence ID" value="KAK9136312.1"/>
    <property type="molecule type" value="Genomic_DNA"/>
</dbReference>
<feature type="region of interest" description="Disordered" evidence="1">
    <location>
        <begin position="1"/>
        <end position="25"/>
    </location>
</feature>
<dbReference type="PANTHER" id="PTHR33640:SF8">
    <property type="entry name" value="TRANSMEMBRANE PROTEIN"/>
    <property type="match status" value="1"/>
</dbReference>
<gene>
    <name evidence="2" type="ORF">Syun_015642</name>
</gene>
<proteinExistence type="predicted"/>
<organism evidence="2 3">
    <name type="scientific">Stephania yunnanensis</name>
    <dbReference type="NCBI Taxonomy" id="152371"/>
    <lineage>
        <taxon>Eukaryota</taxon>
        <taxon>Viridiplantae</taxon>
        <taxon>Streptophyta</taxon>
        <taxon>Embryophyta</taxon>
        <taxon>Tracheophyta</taxon>
        <taxon>Spermatophyta</taxon>
        <taxon>Magnoliopsida</taxon>
        <taxon>Ranunculales</taxon>
        <taxon>Menispermaceae</taxon>
        <taxon>Menispermoideae</taxon>
        <taxon>Cissampelideae</taxon>
        <taxon>Stephania</taxon>
    </lineage>
</organism>
<keyword evidence="3" id="KW-1185">Reference proteome</keyword>
<evidence type="ECO:0000256" key="1">
    <source>
        <dbReference type="SAM" id="MobiDB-lite"/>
    </source>
</evidence>
<accession>A0AAP0P9X2</accession>
<reference evidence="2 3" key="1">
    <citation type="submission" date="2024-01" db="EMBL/GenBank/DDBJ databases">
        <title>Genome assemblies of Stephania.</title>
        <authorList>
            <person name="Yang L."/>
        </authorList>
    </citation>
    <scope>NUCLEOTIDE SEQUENCE [LARGE SCALE GENOMIC DNA]</scope>
    <source>
        <strain evidence="2">YNDBR</strain>
        <tissue evidence="2">Leaf</tissue>
    </source>
</reference>
<dbReference type="AlphaFoldDB" id="A0AAP0P9X2"/>
<evidence type="ECO:0000313" key="2">
    <source>
        <dbReference type="EMBL" id="KAK9136312.1"/>
    </source>
</evidence>
<name>A0AAP0P9X2_9MAGN</name>
<evidence type="ECO:0000313" key="3">
    <source>
        <dbReference type="Proteomes" id="UP001420932"/>
    </source>
</evidence>
<dbReference type="Proteomes" id="UP001420932">
    <property type="component" value="Unassembled WGS sequence"/>
</dbReference>
<dbReference type="PANTHER" id="PTHR33640">
    <property type="entry name" value="TRANSMEMBRANE PROTEIN"/>
    <property type="match status" value="1"/>
</dbReference>
<comment type="caution">
    <text evidence="2">The sequence shown here is derived from an EMBL/GenBank/DDBJ whole genome shotgun (WGS) entry which is preliminary data.</text>
</comment>
<sequence>MMTIGSHDHHRSDEVLEEGKRCDELSDHSSGVIRVFKRSRSDSEMTRCSDCERLEEKELRRSETENSKSWRVEIVEAETMTTTTTTATTTLTTTQMSDEELRDRVEAFIAKQLRFRIEETMISSEN</sequence>
<protein>
    <submittedName>
        <fullName evidence="2">Uncharacterized protein</fullName>
    </submittedName>
</protein>